<evidence type="ECO:0000256" key="8">
    <source>
        <dbReference type="SAM" id="SignalP"/>
    </source>
</evidence>
<keyword evidence="5" id="KW-0677">Repeat</keyword>
<dbReference type="GO" id="GO:0005886">
    <property type="term" value="C:plasma membrane"/>
    <property type="evidence" value="ECO:0007669"/>
    <property type="project" value="UniProtKB-SubCell"/>
</dbReference>
<evidence type="ECO:0000313" key="10">
    <source>
        <dbReference type="Proteomes" id="UP000801492"/>
    </source>
</evidence>
<dbReference type="Gene3D" id="3.80.10.10">
    <property type="entry name" value="Ribonuclease Inhibitor"/>
    <property type="match status" value="7"/>
</dbReference>
<accession>A0A8K0D0B9</accession>
<feature type="signal peptide" evidence="8">
    <location>
        <begin position="1"/>
        <end position="27"/>
    </location>
</feature>
<dbReference type="FunFam" id="3.80.10.10:FF:001167">
    <property type="entry name" value="Chaoptin"/>
    <property type="match status" value="1"/>
</dbReference>
<evidence type="ECO:0000256" key="3">
    <source>
        <dbReference type="ARBA" id="ARBA00022614"/>
    </source>
</evidence>
<keyword evidence="3" id="KW-0433">Leucine-rich repeat</keyword>
<dbReference type="Pfam" id="PF00560">
    <property type="entry name" value="LRR_1"/>
    <property type="match status" value="1"/>
</dbReference>
<protein>
    <recommendedName>
        <fullName evidence="11">Chaoptin</fullName>
    </recommendedName>
</protein>
<evidence type="ECO:0000256" key="7">
    <source>
        <dbReference type="ARBA" id="ARBA00023180"/>
    </source>
</evidence>
<evidence type="ECO:0008006" key="11">
    <source>
        <dbReference type="Google" id="ProtNLM"/>
    </source>
</evidence>
<dbReference type="EMBL" id="VTPC01006528">
    <property type="protein sequence ID" value="KAF2894846.1"/>
    <property type="molecule type" value="Genomic_DNA"/>
</dbReference>
<gene>
    <name evidence="9" type="ORF">ILUMI_11316</name>
</gene>
<name>A0A8K0D0B9_IGNLU</name>
<evidence type="ECO:0000256" key="4">
    <source>
        <dbReference type="ARBA" id="ARBA00022729"/>
    </source>
</evidence>
<dbReference type="AlphaFoldDB" id="A0A8K0D0B9"/>
<keyword evidence="4 8" id="KW-0732">Signal</keyword>
<dbReference type="PROSITE" id="PS51450">
    <property type="entry name" value="LRR"/>
    <property type="match status" value="7"/>
</dbReference>
<dbReference type="InterPro" id="IPR026906">
    <property type="entry name" value="LRR_5"/>
</dbReference>
<dbReference type="SUPFAM" id="SSF52047">
    <property type="entry name" value="RNI-like"/>
    <property type="match status" value="1"/>
</dbReference>
<dbReference type="FunFam" id="3.80.10.10:FF:000770">
    <property type="entry name" value="Uncharacterized protein"/>
    <property type="match status" value="1"/>
</dbReference>
<dbReference type="SMART" id="SM00369">
    <property type="entry name" value="LRR_TYP"/>
    <property type="match status" value="25"/>
</dbReference>
<dbReference type="OrthoDB" id="1111193at2759"/>
<dbReference type="Pfam" id="PF13306">
    <property type="entry name" value="LRR_5"/>
    <property type="match status" value="1"/>
</dbReference>
<dbReference type="GO" id="GO:0048468">
    <property type="term" value="P:cell development"/>
    <property type="evidence" value="ECO:0007669"/>
    <property type="project" value="UniProtKB-ARBA"/>
</dbReference>
<evidence type="ECO:0000313" key="9">
    <source>
        <dbReference type="EMBL" id="KAF2894846.1"/>
    </source>
</evidence>
<feature type="chain" id="PRO_5035440321" description="Chaoptin" evidence="8">
    <location>
        <begin position="28"/>
        <end position="941"/>
    </location>
</feature>
<evidence type="ECO:0000256" key="6">
    <source>
        <dbReference type="ARBA" id="ARBA00023136"/>
    </source>
</evidence>
<keyword evidence="7" id="KW-0325">Glycoprotein</keyword>
<dbReference type="PANTHER" id="PTHR24366">
    <property type="entry name" value="IG(IMMUNOGLOBULIN) AND LRR(LEUCINE RICH REPEAT) DOMAINS"/>
    <property type="match status" value="1"/>
</dbReference>
<dbReference type="InterPro" id="IPR032675">
    <property type="entry name" value="LRR_dom_sf"/>
</dbReference>
<comment type="caution">
    <text evidence="9">The sequence shown here is derived from an EMBL/GenBank/DDBJ whole genome shotgun (WGS) entry which is preliminary data.</text>
</comment>
<keyword evidence="6" id="KW-0472">Membrane</keyword>
<dbReference type="PRINTS" id="PR00019">
    <property type="entry name" value="LEURICHRPT"/>
</dbReference>
<keyword evidence="2" id="KW-1003">Cell membrane</keyword>
<evidence type="ECO:0000256" key="5">
    <source>
        <dbReference type="ARBA" id="ARBA00022737"/>
    </source>
</evidence>
<dbReference type="SMART" id="SM00365">
    <property type="entry name" value="LRR_SD22"/>
    <property type="match status" value="13"/>
</dbReference>
<dbReference type="Proteomes" id="UP000801492">
    <property type="component" value="Unassembled WGS sequence"/>
</dbReference>
<dbReference type="InterPro" id="IPR001611">
    <property type="entry name" value="Leu-rich_rpt"/>
</dbReference>
<evidence type="ECO:0000256" key="2">
    <source>
        <dbReference type="ARBA" id="ARBA00022475"/>
    </source>
</evidence>
<dbReference type="SMART" id="SM00364">
    <property type="entry name" value="LRR_BAC"/>
    <property type="match status" value="7"/>
</dbReference>
<dbReference type="Pfam" id="PF13855">
    <property type="entry name" value="LRR_8"/>
    <property type="match status" value="6"/>
</dbReference>
<dbReference type="InterPro" id="IPR003591">
    <property type="entry name" value="Leu-rich_rpt_typical-subtyp"/>
</dbReference>
<dbReference type="SUPFAM" id="SSF52058">
    <property type="entry name" value="L domain-like"/>
    <property type="match status" value="2"/>
</dbReference>
<reference evidence="9" key="1">
    <citation type="submission" date="2019-08" db="EMBL/GenBank/DDBJ databases">
        <title>The genome of the North American firefly Photinus pyralis.</title>
        <authorList>
            <consortium name="Photinus pyralis genome working group"/>
            <person name="Fallon T.R."/>
            <person name="Sander Lower S.E."/>
            <person name="Weng J.-K."/>
        </authorList>
    </citation>
    <scope>NUCLEOTIDE SEQUENCE</scope>
    <source>
        <strain evidence="9">TRF0915ILg1</strain>
        <tissue evidence="9">Whole body</tissue>
    </source>
</reference>
<dbReference type="PANTHER" id="PTHR24366:SF96">
    <property type="entry name" value="LEUCINE RICH REPEAT CONTAINING 53"/>
    <property type="match status" value="1"/>
</dbReference>
<dbReference type="Pfam" id="PF13516">
    <property type="entry name" value="LRR_6"/>
    <property type="match status" value="1"/>
</dbReference>
<organism evidence="9 10">
    <name type="scientific">Ignelater luminosus</name>
    <name type="common">Cucubano</name>
    <name type="synonym">Pyrophorus luminosus</name>
    <dbReference type="NCBI Taxonomy" id="2038154"/>
    <lineage>
        <taxon>Eukaryota</taxon>
        <taxon>Metazoa</taxon>
        <taxon>Ecdysozoa</taxon>
        <taxon>Arthropoda</taxon>
        <taxon>Hexapoda</taxon>
        <taxon>Insecta</taxon>
        <taxon>Pterygota</taxon>
        <taxon>Neoptera</taxon>
        <taxon>Endopterygota</taxon>
        <taxon>Coleoptera</taxon>
        <taxon>Polyphaga</taxon>
        <taxon>Elateriformia</taxon>
        <taxon>Elateroidea</taxon>
        <taxon>Elateridae</taxon>
        <taxon>Agrypninae</taxon>
        <taxon>Pyrophorini</taxon>
        <taxon>Ignelater</taxon>
    </lineage>
</organism>
<sequence length="941" mass="107412">MILQNFVQTSPKILYFILTLYVAYSESREVDSVRDPPCYFNPLCTCSKAVPDLGIVRCQNTFLSNIPPTINTSKVFMLQLDNIGLRTIKPHFLQNTGLYKLSITRNPIFGIPDDAFLGLERTLWKLDLSNNQLLSVPSKALRYLQKLRFLDLTGNKISRLFLDSWKGLENSLETLNLAENSLTYLSPDTFTGLPLLDTINLKGNNLREIDPSVFRDGMDRLSHIILADNQLSSIPYLALSPLRMLKTLDLSYNRINRMNPTIESGTINIQLDVRMSLDLLNLQYNKITILEPGAFQYFNVLNKTYLDGNHLNAIEENAFQQTKIRELYLRDCGLTHVSPEVFAGLENYLQILDLSGNNLTGLEDDFLLRLNSLRSLSLSDNLLKGFTSIEAINGFQHTLHGLDLSGLRNDPVSIDNLRRLKSLRVLHLSHLSQRSLNMDDFYEFGADLEELHINFAELQTIKNRAFHSIHGLKVLDLSENTINQIENEAFADIGHSLTTLRISHGLSSSTQTLPYESLKVFSSLQHLDFSNNKIRSVPDTSFHFLKMLKTVELQDNEIEDIQKGTFQGNIHTQLETIYLSFNNLKTIPESTFSDLPMLEQLYLDDNRISILEKHAFVNLENIKRLNLKGNKIATISFESFQNLPELEDLDMSYNQLTDFQFSALDQAGTLATFRVNISHNRLSDLMLNDDTDTETGFENLHTNIKILDLSFNNITEISKQYLQPVEMSLTHLYISHNYMLNVTKDVYGNMPHLQWLDLSFNRILEFDYDTFKNSRNLQGLIISNNLIAELPKDIFRYLHNLRVVDFSHNRLRFLPDNLFRAEGLERLDVSHNQLSRLPLSSLSVGASATLSELDLSWNGISSLNHGDMFSKFESLSWLDLSYNRLVQVEVGVFGLLPKISVLDLSHNSQLSLERHGKSFQGIEDSLLVLKLDNLSLTQVTN</sequence>
<comment type="subcellular location">
    <subcellularLocation>
        <location evidence="1">Cell membrane</location>
    </subcellularLocation>
</comment>
<keyword evidence="10" id="KW-1185">Reference proteome</keyword>
<evidence type="ECO:0000256" key="1">
    <source>
        <dbReference type="ARBA" id="ARBA00004236"/>
    </source>
</evidence>
<proteinExistence type="predicted"/>